<comment type="catalytic activity">
    <reaction evidence="5">
        <text>succinate + ATP + CoA = succinyl-CoA + ADP + phosphate</text>
        <dbReference type="Rhea" id="RHEA:17661"/>
        <dbReference type="ChEBI" id="CHEBI:30031"/>
        <dbReference type="ChEBI" id="CHEBI:30616"/>
        <dbReference type="ChEBI" id="CHEBI:43474"/>
        <dbReference type="ChEBI" id="CHEBI:57287"/>
        <dbReference type="ChEBI" id="CHEBI:57292"/>
        <dbReference type="ChEBI" id="CHEBI:456216"/>
        <dbReference type="EC" id="6.2.1.5"/>
    </reaction>
    <physiologicalReaction direction="right-to-left" evidence="5">
        <dbReference type="Rhea" id="RHEA:17663"/>
    </physiologicalReaction>
</comment>
<feature type="binding site" evidence="7">
    <location>
        <position position="43"/>
    </location>
    <ligand>
        <name>CoA</name>
        <dbReference type="ChEBI" id="CHEBI:57287"/>
    </ligand>
</feature>
<evidence type="ECO:0000256" key="8">
    <source>
        <dbReference type="PIRSR" id="PIRSR001553-1"/>
    </source>
</evidence>
<dbReference type="GO" id="GO:0004776">
    <property type="term" value="F:succinate-CoA ligase (GDP-forming) activity"/>
    <property type="evidence" value="ECO:0007669"/>
    <property type="project" value="TreeGrafter"/>
</dbReference>
<dbReference type="SUPFAM" id="SSF52210">
    <property type="entry name" value="Succinyl-CoA synthetase domains"/>
    <property type="match status" value="1"/>
</dbReference>
<dbReference type="KEGG" id="seps:DP17_2254"/>
<dbReference type="PANTHER" id="PTHR11117">
    <property type="entry name" value="SUCCINYL-COA LIGASE SUBUNIT ALPHA"/>
    <property type="match status" value="1"/>
</dbReference>
<protein>
    <recommendedName>
        <fullName evidence="7">Succinate--CoA ligase [ADP-forming] subunit alpha</fullName>
        <ecNumber evidence="7">6.2.1.5</ecNumber>
    </recommendedName>
    <alternativeName>
        <fullName evidence="7">Succinyl-CoA synthetase subunit alpha</fullName>
        <shortName evidence="7">SCS-alpha</shortName>
    </alternativeName>
</protein>
<dbReference type="SMR" id="A0A0N1MR03"/>
<comment type="similarity">
    <text evidence="7 9">Belongs to the succinate/malate CoA ligase alpha subunit family.</text>
</comment>
<dbReference type="GeneID" id="50018940"/>
<dbReference type="GO" id="GO:0005829">
    <property type="term" value="C:cytosol"/>
    <property type="evidence" value="ECO:0007669"/>
    <property type="project" value="TreeGrafter"/>
</dbReference>
<dbReference type="InterPro" id="IPR036291">
    <property type="entry name" value="NAD(P)-bd_dom_sf"/>
</dbReference>
<dbReference type="GO" id="GO:0000166">
    <property type="term" value="F:nucleotide binding"/>
    <property type="evidence" value="ECO:0007669"/>
    <property type="project" value="UniProtKB-KW"/>
</dbReference>
<comment type="catalytic activity">
    <reaction evidence="6">
        <text>GTP + succinate + CoA = succinyl-CoA + GDP + phosphate</text>
        <dbReference type="Rhea" id="RHEA:22120"/>
        <dbReference type="ChEBI" id="CHEBI:30031"/>
        <dbReference type="ChEBI" id="CHEBI:37565"/>
        <dbReference type="ChEBI" id="CHEBI:43474"/>
        <dbReference type="ChEBI" id="CHEBI:57287"/>
        <dbReference type="ChEBI" id="CHEBI:57292"/>
        <dbReference type="ChEBI" id="CHEBI:58189"/>
    </reaction>
    <physiologicalReaction direction="right-to-left" evidence="6">
        <dbReference type="Rhea" id="RHEA:22122"/>
    </physiologicalReaction>
</comment>
<feature type="active site" description="Tele-phosphohistidine intermediate" evidence="7 8">
    <location>
        <position position="247"/>
    </location>
</feature>
<reference evidence="12" key="1">
    <citation type="submission" date="2020-08" db="EMBL/GenBank/DDBJ databases">
        <title>Changes in the skin microbiome associated with squamous cell carcinoma in transplant recipients.</title>
        <authorList>
            <person name="Zaugg J."/>
            <person name="Krueger A."/>
            <person name="Lachner N."/>
        </authorList>
    </citation>
    <scope>NUCLEOTIDE SEQUENCE</scope>
    <source>
        <strain evidence="12">R5988</strain>
    </source>
</reference>
<dbReference type="GO" id="GO:0009361">
    <property type="term" value="C:succinate-CoA ligase complex (ADP-forming)"/>
    <property type="evidence" value="ECO:0007669"/>
    <property type="project" value="TreeGrafter"/>
</dbReference>
<dbReference type="EMBL" id="JACGQI010000003">
    <property type="protein sequence ID" value="MBF2229506.1"/>
    <property type="molecule type" value="Genomic_DNA"/>
</dbReference>
<dbReference type="PROSITE" id="PS00399">
    <property type="entry name" value="SUCCINYL_COA_LIG_2"/>
    <property type="match status" value="1"/>
</dbReference>
<dbReference type="FunFam" id="3.40.50.720:FF:000002">
    <property type="entry name" value="Succinate--CoA ligase [ADP-forming] subunit alpha"/>
    <property type="match status" value="1"/>
</dbReference>
<evidence type="ECO:0000256" key="7">
    <source>
        <dbReference type="HAMAP-Rule" id="MF_01988"/>
    </source>
</evidence>
<dbReference type="NCBIfam" id="TIGR01019">
    <property type="entry name" value="sucCoAalpha"/>
    <property type="match status" value="1"/>
</dbReference>
<dbReference type="EMBL" id="JADPYN010000001">
    <property type="protein sequence ID" value="MBF9302582.1"/>
    <property type="molecule type" value="Genomic_DNA"/>
</dbReference>
<dbReference type="OrthoDB" id="9807196at2"/>
<evidence type="ECO:0000256" key="6">
    <source>
        <dbReference type="ARBA" id="ARBA00052891"/>
    </source>
</evidence>
<dbReference type="SUPFAM" id="SSF51735">
    <property type="entry name" value="NAD(P)-binding Rossmann-fold domains"/>
    <property type="match status" value="1"/>
</dbReference>
<comment type="pathway">
    <text evidence="1 7 10">Carbohydrate metabolism; tricarboxylic acid cycle; succinate from succinyl-CoA (ligase route): step 1/1.</text>
</comment>
<sequence length="302" mass="31685">MSVFIDKNTKVMVQGITGSTALFHTKQMLDYGTQIVAGVTPGKGGQVVEGVPVYNTVEEAKNETGANVSVVYVPAPFAADSIIEAADADLDMVICITEHIPVVDMVKVKRYLQGRKTRLVGPNCPGVITADECKIGIMPGYIHKKGHVGVVSRSGTLTYEAVHQLTEEGIGQTTAVGIGGDPVNGTNFIDVLKAFNEDSETKAVVMIGEIGGTAEEEAAQWIKENMNKPVVGFIGGQTAPPGKRMGHAGAIISGGKGTASEKIKTLNDCGVETADTPSEIGTTLIDAAKKAGIYEELLTIKK</sequence>
<dbReference type="GO" id="GO:0006099">
    <property type="term" value="P:tricarboxylic acid cycle"/>
    <property type="evidence" value="ECO:0007669"/>
    <property type="project" value="UniProtKB-UniRule"/>
</dbReference>
<dbReference type="Proteomes" id="UP000648077">
    <property type="component" value="Unassembled WGS sequence"/>
</dbReference>
<evidence type="ECO:0000256" key="10">
    <source>
        <dbReference type="RuleBase" id="RU000699"/>
    </source>
</evidence>
<feature type="binding site" evidence="7">
    <location>
        <begin position="17"/>
        <end position="20"/>
    </location>
    <ligand>
        <name>CoA</name>
        <dbReference type="ChEBI" id="CHEBI:57287"/>
    </ligand>
</feature>
<evidence type="ECO:0000313" key="14">
    <source>
        <dbReference type="Proteomes" id="UP000622362"/>
    </source>
</evidence>
<dbReference type="HAMAP" id="MF_01988">
    <property type="entry name" value="Succ_CoA_alpha"/>
    <property type="match status" value="1"/>
</dbReference>
<comment type="function">
    <text evidence="7 10">Succinyl-CoA synthetase functions in the citric acid cycle (TCA), coupling the hydrolysis of succinyl-CoA to the synthesis of either ATP or GTP and thus represents the only step of substrate-level phosphorylation in the TCA. The alpha subunit of the enzyme binds the substrates coenzyme A and phosphate, while succinate binding and nucleotide specificity is provided by the beta subunit.</text>
</comment>
<evidence type="ECO:0000313" key="13">
    <source>
        <dbReference type="EMBL" id="MBF9302582.1"/>
    </source>
</evidence>
<dbReference type="AlphaFoldDB" id="A0A0N1MR03"/>
<gene>
    <name evidence="7 13" type="primary">sucD</name>
    <name evidence="12" type="ORF">H3963_03420</name>
    <name evidence="13" type="ORF">I3V53_00570</name>
</gene>
<evidence type="ECO:0000259" key="11">
    <source>
        <dbReference type="SMART" id="SM00881"/>
    </source>
</evidence>
<evidence type="ECO:0000256" key="2">
    <source>
        <dbReference type="ARBA" id="ARBA00022532"/>
    </source>
</evidence>
<dbReference type="InterPro" id="IPR017440">
    <property type="entry name" value="Cit_synth/succinyl-CoA_lig_AS"/>
</dbReference>
<dbReference type="InterPro" id="IPR033847">
    <property type="entry name" value="Citrt_syn/SCS-alpha_CS"/>
</dbReference>
<dbReference type="EC" id="6.2.1.5" evidence="7"/>
<dbReference type="InterPro" id="IPR003781">
    <property type="entry name" value="CoA-bd"/>
</dbReference>
<dbReference type="InterPro" id="IPR016102">
    <property type="entry name" value="Succinyl-CoA_synth-like"/>
</dbReference>
<reference evidence="13" key="2">
    <citation type="submission" date="2020-11" db="EMBL/GenBank/DDBJ databases">
        <title>Molecular epidemiology and genomic profiles of multidrug-resistant bacteria collected from clinical sources in South Africa.</title>
        <authorList>
            <person name="Asante J."/>
            <person name="Amoako D.G."/>
        </authorList>
    </citation>
    <scope>NUCLEOTIDE SEQUENCE</scope>
    <source>
        <strain evidence="13">C68</strain>
    </source>
</reference>
<feature type="binding site" evidence="7">
    <location>
        <position position="159"/>
    </location>
    <ligand>
        <name>substrate</name>
        <note>ligand shared with subunit beta</note>
    </ligand>
</feature>
<dbReference type="RefSeq" id="WP_002446283.1">
    <property type="nucleotide sequence ID" value="NZ_AP019721.1"/>
</dbReference>
<dbReference type="Proteomes" id="UP000622362">
    <property type="component" value="Unassembled WGS sequence"/>
</dbReference>
<dbReference type="PANTHER" id="PTHR11117:SF2">
    <property type="entry name" value="SUCCINATE--COA LIGASE [ADP_GDP-FORMING] SUBUNIT ALPHA, MITOCHONDRIAL"/>
    <property type="match status" value="1"/>
</dbReference>
<dbReference type="FunFam" id="3.40.50.261:FF:000002">
    <property type="entry name" value="Succinate--CoA ligase [ADP-forming] subunit alpha"/>
    <property type="match status" value="1"/>
</dbReference>
<dbReference type="GO" id="GO:0004775">
    <property type="term" value="F:succinate-CoA ligase (ADP-forming) activity"/>
    <property type="evidence" value="ECO:0007669"/>
    <property type="project" value="UniProtKB-UniRule"/>
</dbReference>
<comment type="subunit">
    <text evidence="7 10">Heterotetramer of two alpha and two beta subunits.</text>
</comment>
<comment type="caution">
    <text evidence="13">The sequence shown here is derived from an EMBL/GenBank/DDBJ whole genome shotgun (WGS) entry which is preliminary data.</text>
</comment>
<dbReference type="PIRSF" id="PIRSF001553">
    <property type="entry name" value="SucCS_alpha"/>
    <property type="match status" value="1"/>
</dbReference>
<feature type="binding site" evidence="7">
    <location>
        <begin position="96"/>
        <end position="98"/>
    </location>
    <ligand>
        <name>CoA</name>
        <dbReference type="ChEBI" id="CHEBI:57287"/>
    </ligand>
</feature>
<accession>A0A0N1MR03</accession>
<keyword evidence="3 7" id="KW-0436">Ligase</keyword>
<dbReference type="Gene3D" id="3.40.50.720">
    <property type="entry name" value="NAD(P)-binding Rossmann-like Domain"/>
    <property type="match status" value="1"/>
</dbReference>
<dbReference type="Pfam" id="PF02629">
    <property type="entry name" value="CoA_binding"/>
    <property type="match status" value="1"/>
</dbReference>
<feature type="domain" description="CoA-binding" evidence="11">
    <location>
        <begin position="4"/>
        <end position="100"/>
    </location>
</feature>
<dbReference type="SMART" id="SM00881">
    <property type="entry name" value="CoA_binding"/>
    <property type="match status" value="1"/>
</dbReference>
<evidence type="ECO:0000256" key="9">
    <source>
        <dbReference type="RuleBase" id="RU000677"/>
    </source>
</evidence>
<dbReference type="NCBIfam" id="NF004230">
    <property type="entry name" value="PRK05678.1"/>
    <property type="match status" value="1"/>
</dbReference>
<evidence type="ECO:0000256" key="4">
    <source>
        <dbReference type="ARBA" id="ARBA00022741"/>
    </source>
</evidence>
<evidence type="ECO:0000256" key="5">
    <source>
        <dbReference type="ARBA" id="ARBA00050563"/>
    </source>
</evidence>
<keyword evidence="4 7" id="KW-0547">Nucleotide-binding</keyword>
<evidence type="ECO:0000256" key="3">
    <source>
        <dbReference type="ARBA" id="ARBA00022598"/>
    </source>
</evidence>
<dbReference type="UniPathway" id="UPA00223">
    <property type="reaction ID" value="UER00999"/>
</dbReference>
<dbReference type="InterPro" id="IPR005810">
    <property type="entry name" value="CoA_lig_alpha"/>
</dbReference>
<evidence type="ECO:0000313" key="12">
    <source>
        <dbReference type="EMBL" id="MBF2229506.1"/>
    </source>
</evidence>
<dbReference type="InterPro" id="IPR005811">
    <property type="entry name" value="SUCC_ACL_C"/>
</dbReference>
<dbReference type="Pfam" id="PF00549">
    <property type="entry name" value="Ligase_CoA"/>
    <property type="match status" value="1"/>
</dbReference>
<name>A0A0N1MR03_STAEP</name>
<keyword evidence="2 7" id="KW-0816">Tricarboxylic acid cycle</keyword>
<dbReference type="PROSITE" id="PS01216">
    <property type="entry name" value="SUCCINYL_COA_LIG_1"/>
    <property type="match status" value="1"/>
</dbReference>
<dbReference type="PRINTS" id="PR01798">
    <property type="entry name" value="SCOASYNTHASE"/>
</dbReference>
<proteinExistence type="inferred from homology"/>
<organism evidence="13 14">
    <name type="scientific">Staphylococcus epidermidis</name>
    <dbReference type="NCBI Taxonomy" id="1282"/>
    <lineage>
        <taxon>Bacteria</taxon>
        <taxon>Bacillati</taxon>
        <taxon>Bacillota</taxon>
        <taxon>Bacilli</taxon>
        <taxon>Bacillales</taxon>
        <taxon>Staphylococcaceae</taxon>
        <taxon>Staphylococcus</taxon>
    </lineage>
</organism>
<evidence type="ECO:0000256" key="1">
    <source>
        <dbReference type="ARBA" id="ARBA00005064"/>
    </source>
</evidence>
<dbReference type="Gene3D" id="3.40.50.261">
    <property type="entry name" value="Succinyl-CoA synthetase domains"/>
    <property type="match status" value="1"/>
</dbReference>